<organism evidence="2 3">
    <name type="scientific">Streptomyces lividans 1326</name>
    <dbReference type="NCBI Taxonomy" id="1200984"/>
    <lineage>
        <taxon>Bacteria</taxon>
        <taxon>Bacillati</taxon>
        <taxon>Actinomycetota</taxon>
        <taxon>Actinomycetes</taxon>
        <taxon>Kitasatosporales</taxon>
        <taxon>Streptomycetaceae</taxon>
        <taxon>Streptomyces</taxon>
    </lineage>
</organism>
<proteinExistence type="predicted"/>
<protein>
    <submittedName>
        <fullName evidence="2">Uncharacterized protein</fullName>
    </submittedName>
</protein>
<evidence type="ECO:0000313" key="3">
    <source>
        <dbReference type="Proteomes" id="UP000014062"/>
    </source>
</evidence>
<accession>A0A7U9H8F0</accession>
<sequence length="38" mass="4153">MYTVSVGGAGCAADKENRDRRTSRWGPSAHPLRAPDHE</sequence>
<name>A0A7U9H8F0_STRLI</name>
<gene>
    <name evidence="2" type="ORF">SLI_0155</name>
</gene>
<evidence type="ECO:0000313" key="2">
    <source>
        <dbReference type="EMBL" id="EOY44874.1"/>
    </source>
</evidence>
<dbReference type="EMBL" id="CM001889">
    <property type="protein sequence ID" value="EOY44874.1"/>
    <property type="molecule type" value="Genomic_DNA"/>
</dbReference>
<feature type="compositionally biased region" description="Basic and acidic residues" evidence="1">
    <location>
        <begin position="13"/>
        <end position="22"/>
    </location>
</feature>
<dbReference type="AlphaFoldDB" id="A0A7U9H8F0"/>
<reference evidence="3" key="1">
    <citation type="journal article" date="2013" name="Genome Biol. Evol.">
        <title>The genome sequence of Streptomyces lividans 66 reveals a novel tRNA-dependent peptide biosynthetic system within a metal-related genomic island.</title>
        <authorList>
            <person name="Cruz-Morales P."/>
            <person name="Vijgenboom E."/>
            <person name="Iruegas-Bocardo F."/>
            <person name="Girard G."/>
            <person name="Yanez-Guerra L.A."/>
            <person name="Ramos-Aboites H.E."/>
            <person name="Pernodet J.L."/>
            <person name="Anne J."/>
            <person name="van Wezel G.P."/>
            <person name="Barona-Gomez F."/>
        </authorList>
    </citation>
    <scope>NUCLEOTIDE SEQUENCE [LARGE SCALE GENOMIC DNA]</scope>
    <source>
        <strain evidence="3">1326</strain>
    </source>
</reference>
<dbReference type="Proteomes" id="UP000014062">
    <property type="component" value="Chromosome"/>
</dbReference>
<feature type="region of interest" description="Disordered" evidence="1">
    <location>
        <begin position="1"/>
        <end position="38"/>
    </location>
</feature>
<evidence type="ECO:0000256" key="1">
    <source>
        <dbReference type="SAM" id="MobiDB-lite"/>
    </source>
</evidence>